<dbReference type="GO" id="GO:0050661">
    <property type="term" value="F:NADP binding"/>
    <property type="evidence" value="ECO:0007669"/>
    <property type="project" value="InterPro"/>
</dbReference>
<evidence type="ECO:0000259" key="1">
    <source>
        <dbReference type="Pfam" id="PF03446"/>
    </source>
</evidence>
<evidence type="ECO:0000313" key="3">
    <source>
        <dbReference type="Proteomes" id="UP000179275"/>
    </source>
</evidence>
<reference evidence="2 3" key="1">
    <citation type="journal article" date="2016" name="Nat. Commun.">
        <title>Thousands of microbial genomes shed light on interconnected biogeochemical processes in an aquifer system.</title>
        <authorList>
            <person name="Anantharaman K."/>
            <person name="Brown C.T."/>
            <person name="Hug L.A."/>
            <person name="Sharon I."/>
            <person name="Castelle C.J."/>
            <person name="Probst A.J."/>
            <person name="Thomas B.C."/>
            <person name="Singh A."/>
            <person name="Wilkins M.J."/>
            <person name="Karaoz U."/>
            <person name="Brodie E.L."/>
            <person name="Williams K.H."/>
            <person name="Hubbard S.S."/>
            <person name="Banfield J.F."/>
        </authorList>
    </citation>
    <scope>NUCLEOTIDE SEQUENCE [LARGE SCALE GENOMIC DNA]</scope>
</reference>
<proteinExistence type="predicted"/>
<accession>A0A1F6W303</accession>
<dbReference type="GO" id="GO:0004616">
    <property type="term" value="F:phosphogluconate dehydrogenase (decarboxylating) activity"/>
    <property type="evidence" value="ECO:0007669"/>
    <property type="project" value="InterPro"/>
</dbReference>
<dbReference type="PANTHER" id="PTHR11811">
    <property type="entry name" value="6-PHOSPHOGLUCONATE DEHYDROGENASE"/>
    <property type="match status" value="1"/>
</dbReference>
<dbReference type="EMBL" id="MFUG01000005">
    <property type="protein sequence ID" value="OGI76290.1"/>
    <property type="molecule type" value="Genomic_DNA"/>
</dbReference>
<dbReference type="Pfam" id="PF03446">
    <property type="entry name" value="NAD_binding_2"/>
    <property type="match status" value="1"/>
</dbReference>
<protein>
    <recommendedName>
        <fullName evidence="1">6-phosphogluconate dehydrogenase NADP-binding domain-containing protein</fullName>
    </recommendedName>
</protein>
<comment type="caution">
    <text evidence="2">The sequence shown here is derived from an EMBL/GenBank/DDBJ whole genome shotgun (WGS) entry which is preliminary data.</text>
</comment>
<feature type="domain" description="6-phosphogluconate dehydrogenase NADP-binding" evidence="1">
    <location>
        <begin position="3"/>
        <end position="114"/>
    </location>
</feature>
<dbReference type="AlphaFoldDB" id="A0A1F6W303"/>
<dbReference type="InterPro" id="IPR036291">
    <property type="entry name" value="NAD(P)-bd_dom_sf"/>
</dbReference>
<sequence>MIKVAVIGLGKMGMQVARKLHEDKFTVIAHNRSREKVDEAKDLGMVSAYTKEEVLAAFGQERAIIWLMIPALSMEEELDLWLKIIPQNSILIDGGNSDFRLTKKELKKYRKVTLSF</sequence>
<dbReference type="Proteomes" id="UP000179275">
    <property type="component" value="Unassembled WGS sequence"/>
</dbReference>
<name>A0A1F6W303_9BACT</name>
<dbReference type="STRING" id="1801756.A3C67_00210"/>
<dbReference type="InterPro" id="IPR006115">
    <property type="entry name" value="6PGDH_NADP-bd"/>
</dbReference>
<evidence type="ECO:0000313" key="2">
    <source>
        <dbReference type="EMBL" id="OGI76290.1"/>
    </source>
</evidence>
<dbReference type="InterPro" id="IPR006183">
    <property type="entry name" value="Pgluconate_DH"/>
</dbReference>
<organism evidence="2 3">
    <name type="scientific">Candidatus Nomurabacteria bacterium RIFCSPHIGHO2_02_FULL_42_19</name>
    <dbReference type="NCBI Taxonomy" id="1801756"/>
    <lineage>
        <taxon>Bacteria</taxon>
        <taxon>Candidatus Nomuraibacteriota</taxon>
    </lineage>
</organism>
<gene>
    <name evidence="2" type="ORF">A3C67_00210</name>
</gene>
<dbReference type="SUPFAM" id="SSF51735">
    <property type="entry name" value="NAD(P)-binding Rossmann-fold domains"/>
    <property type="match status" value="1"/>
</dbReference>
<dbReference type="Gene3D" id="3.40.50.720">
    <property type="entry name" value="NAD(P)-binding Rossmann-like Domain"/>
    <property type="match status" value="1"/>
</dbReference>